<dbReference type="Proteomes" id="UP000217301">
    <property type="component" value="Chromosome"/>
</dbReference>
<dbReference type="EMBL" id="CP022385">
    <property type="protein sequence ID" value="ATA84029.1"/>
    <property type="molecule type" value="Genomic_DNA"/>
</dbReference>
<dbReference type="KEGG" id="cspu:CGC55_05680"/>
<name>A0AAX2IA37_CAPSP</name>
<protein>
    <submittedName>
        <fullName evidence="2">Uncharacterized protein</fullName>
    </submittedName>
</protein>
<organism evidence="2 4">
    <name type="scientific">Capnocytophaga sputigena</name>
    <dbReference type="NCBI Taxonomy" id="1019"/>
    <lineage>
        <taxon>Bacteria</taxon>
        <taxon>Pseudomonadati</taxon>
        <taxon>Bacteroidota</taxon>
        <taxon>Flavobacteriia</taxon>
        <taxon>Flavobacteriales</taxon>
        <taxon>Flavobacteriaceae</taxon>
        <taxon>Capnocytophaga</taxon>
    </lineage>
</organism>
<accession>A0AAX2IA37</accession>
<reference evidence="3" key="2">
    <citation type="submission" date="2017-06" db="EMBL/GenBank/DDBJ databases">
        <title>Capnocytophaga spp. assemblies.</title>
        <authorList>
            <person name="Gulvik C.A."/>
        </authorList>
    </citation>
    <scope>NUCLEOTIDE SEQUENCE [LARGE SCALE GENOMIC DNA]</scope>
    <source>
        <strain evidence="3">KC1668</strain>
    </source>
</reference>
<evidence type="ECO:0000313" key="1">
    <source>
        <dbReference type="EMBL" id="ATA84029.1"/>
    </source>
</evidence>
<gene>
    <name evidence="1" type="ORF">CGC55_05680</name>
    <name evidence="2" type="ORF">NCTC11653_00904</name>
</gene>
<evidence type="ECO:0000313" key="3">
    <source>
        <dbReference type="Proteomes" id="UP000217301"/>
    </source>
</evidence>
<reference evidence="1" key="1">
    <citation type="journal article" date="2017" name="Genome Announc.">
        <title>Twelve Complete Reference Genomes of Clinical Isolates in the Capnocytophaga Genus.</title>
        <authorList>
            <person name="Villarma A."/>
            <person name="Gulvik C.A."/>
            <person name="Rowe L.A."/>
            <person name="Sheth M."/>
            <person name="Juieng P."/>
            <person name="Nicholson A.C."/>
            <person name="Loparev V.N."/>
            <person name="McQuiston J.R."/>
        </authorList>
    </citation>
    <scope>NUCLEOTIDE SEQUENCE</scope>
    <source>
        <strain evidence="1">KC1668</strain>
    </source>
</reference>
<reference evidence="2 4" key="3">
    <citation type="submission" date="2018-06" db="EMBL/GenBank/DDBJ databases">
        <authorList>
            <consortium name="Pathogen Informatics"/>
            <person name="Doyle S."/>
        </authorList>
    </citation>
    <scope>NUCLEOTIDE SEQUENCE [LARGE SCALE GENOMIC DNA]</scope>
    <source>
        <strain evidence="2 4">NCTC11653</strain>
    </source>
</reference>
<evidence type="ECO:0000313" key="4">
    <source>
        <dbReference type="Proteomes" id="UP000249902"/>
    </source>
</evidence>
<sequence length="75" mass="9088">MDTIKIKFNNATDFYIFEPLFKRFNVKIYNDTKDIEEKDDSLMTKEEYFAMIDRARAGKKHKISREEMRKMLLEG</sequence>
<evidence type="ECO:0000313" key="2">
    <source>
        <dbReference type="EMBL" id="SQA75009.1"/>
    </source>
</evidence>
<proteinExistence type="predicted"/>
<dbReference type="RefSeq" id="WP_002680003.1">
    <property type="nucleotide sequence ID" value="NZ_CP022385.1"/>
</dbReference>
<dbReference type="AlphaFoldDB" id="A0AAX2IA37"/>
<dbReference type="EMBL" id="UAVP01000007">
    <property type="protein sequence ID" value="SQA75009.1"/>
    <property type="molecule type" value="Genomic_DNA"/>
</dbReference>
<keyword evidence="3" id="KW-1185">Reference proteome</keyword>
<dbReference type="Proteomes" id="UP000249902">
    <property type="component" value="Unassembled WGS sequence"/>
</dbReference>